<dbReference type="PANTHER" id="PTHR45625:SF4">
    <property type="entry name" value="PEPTIDYLPROLYL ISOMERASE DOMAIN AND WD REPEAT-CONTAINING PROTEIN 1"/>
    <property type="match status" value="1"/>
</dbReference>
<evidence type="ECO:0000256" key="1">
    <source>
        <dbReference type="ARBA" id="ARBA00023110"/>
    </source>
</evidence>
<dbReference type="PRINTS" id="PR00153">
    <property type="entry name" value="CSAPPISMRASE"/>
</dbReference>
<organism evidence="5 6">
    <name type="scientific">Candidatus Paraprevotella stercoravium</name>
    <dbReference type="NCBI Taxonomy" id="2838725"/>
    <lineage>
        <taxon>Bacteria</taxon>
        <taxon>Pseudomonadati</taxon>
        <taxon>Bacteroidota</taxon>
        <taxon>Bacteroidia</taxon>
        <taxon>Bacteroidales</taxon>
        <taxon>Prevotellaceae</taxon>
        <taxon>Paraprevotella</taxon>
    </lineage>
</organism>
<dbReference type="EMBL" id="JAHLFU010000263">
    <property type="protein sequence ID" value="MBU3854653.1"/>
    <property type="molecule type" value="Genomic_DNA"/>
</dbReference>
<accession>A0A9E2LCU2</accession>
<comment type="catalytic activity">
    <reaction evidence="3">
        <text>[protein]-peptidylproline (omega=180) = [protein]-peptidylproline (omega=0)</text>
        <dbReference type="Rhea" id="RHEA:16237"/>
        <dbReference type="Rhea" id="RHEA-COMP:10747"/>
        <dbReference type="Rhea" id="RHEA-COMP:10748"/>
        <dbReference type="ChEBI" id="CHEBI:83833"/>
        <dbReference type="ChEBI" id="CHEBI:83834"/>
        <dbReference type="EC" id="5.2.1.8"/>
    </reaction>
</comment>
<dbReference type="InterPro" id="IPR029000">
    <property type="entry name" value="Cyclophilin-like_dom_sf"/>
</dbReference>
<protein>
    <recommendedName>
        <fullName evidence="3">Peptidyl-prolyl cis-trans isomerase</fullName>
        <shortName evidence="3">PPIase</shortName>
        <ecNumber evidence="3">5.2.1.8</ecNumber>
    </recommendedName>
</protein>
<dbReference type="PROSITE" id="PS50072">
    <property type="entry name" value="CSA_PPIASE_2"/>
    <property type="match status" value="1"/>
</dbReference>
<proteinExistence type="inferred from homology"/>
<feature type="domain" description="PPIase cyclophilin-type" evidence="4">
    <location>
        <begin position="35"/>
        <end position="272"/>
    </location>
</feature>
<reference evidence="5" key="1">
    <citation type="journal article" date="2021" name="PeerJ">
        <title>Extensive microbial diversity within the chicken gut microbiome revealed by metagenomics and culture.</title>
        <authorList>
            <person name="Gilroy R."/>
            <person name="Ravi A."/>
            <person name="Getino M."/>
            <person name="Pursley I."/>
            <person name="Horton D.L."/>
            <person name="Alikhan N.F."/>
            <person name="Baker D."/>
            <person name="Gharbi K."/>
            <person name="Hall N."/>
            <person name="Watson M."/>
            <person name="Adriaenssens E.M."/>
            <person name="Foster-Nyarko E."/>
            <person name="Jarju S."/>
            <person name="Secka A."/>
            <person name="Antonio M."/>
            <person name="Oren A."/>
            <person name="Chaudhuri R.R."/>
            <person name="La Ragione R."/>
            <person name="Hildebrand F."/>
            <person name="Pallen M.J."/>
        </authorList>
    </citation>
    <scope>NUCLEOTIDE SEQUENCE</scope>
    <source>
        <strain evidence="5">G3-2149</strain>
    </source>
</reference>
<gene>
    <name evidence="5" type="ORF">H9789_12730</name>
</gene>
<dbReference type="SUPFAM" id="SSF50891">
    <property type="entry name" value="Cyclophilin-like"/>
    <property type="match status" value="1"/>
</dbReference>
<dbReference type="Proteomes" id="UP000823865">
    <property type="component" value="Unassembled WGS sequence"/>
</dbReference>
<evidence type="ECO:0000313" key="6">
    <source>
        <dbReference type="Proteomes" id="UP000823865"/>
    </source>
</evidence>
<evidence type="ECO:0000259" key="4">
    <source>
        <dbReference type="PROSITE" id="PS50072"/>
    </source>
</evidence>
<dbReference type="PROSITE" id="PS51257">
    <property type="entry name" value="PROKAR_LIPOPROTEIN"/>
    <property type="match status" value="1"/>
</dbReference>
<dbReference type="Pfam" id="PF00160">
    <property type="entry name" value="Pro_isomerase"/>
    <property type="match status" value="1"/>
</dbReference>
<evidence type="ECO:0000256" key="3">
    <source>
        <dbReference type="RuleBase" id="RU363019"/>
    </source>
</evidence>
<dbReference type="EC" id="5.2.1.8" evidence="3"/>
<dbReference type="InterPro" id="IPR002130">
    <property type="entry name" value="Cyclophilin-type_PPIase_dom"/>
</dbReference>
<feature type="signal peptide" evidence="3">
    <location>
        <begin position="1"/>
        <end position="16"/>
    </location>
</feature>
<sequence length="274" mass="31233">MRFVSSILLLSLVLMMAGCSNQKKNMEKETIVCFETSMGDIRVKLYNDTPKHRDNFIKLVKEGIYDNILFHRVIRNFMIQTGDPGLKPAGMPLAVDTNQYQYTIPAEIVYPKHFHKKGALAAARMGDDVNPERASSGTQFYIVTGHTYDGAQLMELHQAIYQNKVDECYDTLSRTRMKELFLLRRSDQEKYQALKDSLMHQAETMVAQNPPAYFNDTQKAVYASEGGAPHLDGEYTVFGEVIEGIQVAEAIEKVKTRKDRPVEEVYVKKAYVEE</sequence>
<name>A0A9E2LCU2_9BACT</name>
<comment type="function">
    <text evidence="3">PPIases accelerate the folding of proteins. It catalyzes the cis-trans isomerization of proline imidic peptide bonds in oligopeptides.</text>
</comment>
<evidence type="ECO:0000256" key="2">
    <source>
        <dbReference type="ARBA" id="ARBA00023235"/>
    </source>
</evidence>
<dbReference type="InterPro" id="IPR044666">
    <property type="entry name" value="Cyclophilin_A-like"/>
</dbReference>
<dbReference type="Gene3D" id="2.40.100.10">
    <property type="entry name" value="Cyclophilin-like"/>
    <property type="match status" value="2"/>
</dbReference>
<dbReference type="AlphaFoldDB" id="A0A9E2LCU2"/>
<keyword evidence="1 3" id="KW-0697">Rotamase</keyword>
<comment type="similarity">
    <text evidence="3">Belongs to the cyclophilin-type PPIase family.</text>
</comment>
<comment type="caution">
    <text evidence="5">The sequence shown here is derived from an EMBL/GenBank/DDBJ whole genome shotgun (WGS) entry which is preliminary data.</text>
</comment>
<dbReference type="PANTHER" id="PTHR45625">
    <property type="entry name" value="PEPTIDYL-PROLYL CIS-TRANS ISOMERASE-RELATED"/>
    <property type="match status" value="1"/>
</dbReference>
<feature type="chain" id="PRO_5039757370" description="Peptidyl-prolyl cis-trans isomerase" evidence="3">
    <location>
        <begin position="17"/>
        <end position="274"/>
    </location>
</feature>
<keyword evidence="3" id="KW-0732">Signal</keyword>
<keyword evidence="2 3" id="KW-0413">Isomerase</keyword>
<dbReference type="CDD" id="cd00317">
    <property type="entry name" value="cyclophilin"/>
    <property type="match status" value="1"/>
</dbReference>
<reference evidence="5" key="2">
    <citation type="submission" date="2021-04" db="EMBL/GenBank/DDBJ databases">
        <authorList>
            <person name="Gilroy R."/>
        </authorList>
    </citation>
    <scope>NUCLEOTIDE SEQUENCE</scope>
    <source>
        <strain evidence="5">G3-2149</strain>
    </source>
</reference>
<evidence type="ECO:0000313" key="5">
    <source>
        <dbReference type="EMBL" id="MBU3854653.1"/>
    </source>
</evidence>
<dbReference type="GO" id="GO:0003755">
    <property type="term" value="F:peptidyl-prolyl cis-trans isomerase activity"/>
    <property type="evidence" value="ECO:0007669"/>
    <property type="project" value="UniProtKB-UniRule"/>
</dbReference>